<keyword evidence="1" id="KW-1133">Transmembrane helix</keyword>
<name>A0A840QII3_9BACI</name>
<evidence type="ECO:0000313" key="2">
    <source>
        <dbReference type="EMBL" id="MBB5171865.1"/>
    </source>
</evidence>
<proteinExistence type="predicted"/>
<evidence type="ECO:0000256" key="1">
    <source>
        <dbReference type="SAM" id="Phobius"/>
    </source>
</evidence>
<keyword evidence="3" id="KW-1185">Reference proteome</keyword>
<organism evidence="2 3">
    <name type="scientific">Texcoconibacillus texcoconensis</name>
    <dbReference type="NCBI Taxonomy" id="1095777"/>
    <lineage>
        <taxon>Bacteria</taxon>
        <taxon>Bacillati</taxon>
        <taxon>Bacillota</taxon>
        <taxon>Bacilli</taxon>
        <taxon>Bacillales</taxon>
        <taxon>Bacillaceae</taxon>
        <taxon>Texcoconibacillus</taxon>
    </lineage>
</organism>
<dbReference type="AlphaFoldDB" id="A0A840QII3"/>
<gene>
    <name evidence="2" type="ORF">HNQ41_000005</name>
</gene>
<protein>
    <submittedName>
        <fullName evidence="2">Uncharacterized protein</fullName>
    </submittedName>
</protein>
<sequence>MYSQEEMKVLKERERKKRKIGITIIIVLVVMSFINDRMKYTTFEEVMSERMPDVESIEKIDVRYSIAEDEVGEISFDTEWESREATIENEEFIETFFHESSDIELKEQNRGSSSRTFYYLKLYTDTENYWFHIYEHDLELGRDSYQIIGDNLFYQLLENEDIDWETV</sequence>
<keyword evidence="1" id="KW-0812">Transmembrane</keyword>
<comment type="caution">
    <text evidence="2">The sequence shown here is derived from an EMBL/GenBank/DDBJ whole genome shotgun (WGS) entry which is preliminary data.</text>
</comment>
<dbReference type="RefSeq" id="WP_184662366.1">
    <property type="nucleotide sequence ID" value="NZ_JACHHB010000001.1"/>
</dbReference>
<keyword evidence="1" id="KW-0472">Membrane</keyword>
<dbReference type="Proteomes" id="UP000551878">
    <property type="component" value="Unassembled WGS sequence"/>
</dbReference>
<dbReference type="EMBL" id="JACHHB010000001">
    <property type="protein sequence ID" value="MBB5171865.1"/>
    <property type="molecule type" value="Genomic_DNA"/>
</dbReference>
<feature type="transmembrane region" description="Helical" evidence="1">
    <location>
        <begin position="20"/>
        <end position="38"/>
    </location>
</feature>
<reference evidence="2 3" key="1">
    <citation type="submission" date="2020-08" db="EMBL/GenBank/DDBJ databases">
        <title>Genomic Encyclopedia of Type Strains, Phase IV (KMG-IV): sequencing the most valuable type-strain genomes for metagenomic binning, comparative biology and taxonomic classification.</title>
        <authorList>
            <person name="Goeker M."/>
        </authorList>
    </citation>
    <scope>NUCLEOTIDE SEQUENCE [LARGE SCALE GENOMIC DNA]</scope>
    <source>
        <strain evidence="2 3">DSM 24696</strain>
    </source>
</reference>
<accession>A0A840QII3</accession>
<evidence type="ECO:0000313" key="3">
    <source>
        <dbReference type="Proteomes" id="UP000551878"/>
    </source>
</evidence>